<reference evidence="1 2" key="1">
    <citation type="journal article" date="2016" name="Nat. Commun.">
        <title>Thousands of microbial genomes shed light on interconnected biogeochemical processes in an aquifer system.</title>
        <authorList>
            <person name="Anantharaman K."/>
            <person name="Brown C.T."/>
            <person name="Hug L.A."/>
            <person name="Sharon I."/>
            <person name="Castelle C.J."/>
            <person name="Probst A.J."/>
            <person name="Thomas B.C."/>
            <person name="Singh A."/>
            <person name="Wilkins M.J."/>
            <person name="Karaoz U."/>
            <person name="Brodie E.L."/>
            <person name="Williams K.H."/>
            <person name="Hubbard S.S."/>
            <person name="Banfield J.F."/>
        </authorList>
    </citation>
    <scope>NUCLEOTIDE SEQUENCE [LARGE SCALE GENOMIC DNA]</scope>
</reference>
<dbReference type="Proteomes" id="UP000176511">
    <property type="component" value="Unassembled WGS sequence"/>
</dbReference>
<comment type="caution">
    <text evidence="1">The sequence shown here is derived from an EMBL/GenBank/DDBJ whole genome shotgun (WGS) entry which is preliminary data.</text>
</comment>
<gene>
    <name evidence="1" type="ORF">A3C87_00830</name>
</gene>
<evidence type="ECO:0000313" key="1">
    <source>
        <dbReference type="EMBL" id="OGG61925.1"/>
    </source>
</evidence>
<organism evidence="1 2">
    <name type="scientific">Candidatus Kaiserbacteria bacterium RIFCSPHIGHO2_02_FULL_49_34</name>
    <dbReference type="NCBI Taxonomy" id="1798491"/>
    <lineage>
        <taxon>Bacteria</taxon>
        <taxon>Candidatus Kaiseribacteriota</taxon>
    </lineage>
</organism>
<accession>A0A1F6DKG5</accession>
<dbReference type="EMBL" id="MFLE01000014">
    <property type="protein sequence ID" value="OGG61925.1"/>
    <property type="molecule type" value="Genomic_DNA"/>
</dbReference>
<proteinExistence type="predicted"/>
<protein>
    <submittedName>
        <fullName evidence="1">Uncharacterized protein</fullName>
    </submittedName>
</protein>
<name>A0A1F6DKG5_9BACT</name>
<dbReference type="AlphaFoldDB" id="A0A1F6DKG5"/>
<sequence>MEQIPFHFDDENGKELTFDELVATYKERVGVPFRNDLTRAELAAALKDPAAELARLRTMDSEDDKDDLNATYRR</sequence>
<evidence type="ECO:0000313" key="2">
    <source>
        <dbReference type="Proteomes" id="UP000176511"/>
    </source>
</evidence>